<reference evidence="2" key="1">
    <citation type="submission" date="2015-02" db="EMBL/GenBank/DDBJ databases">
        <title>Draft Genome of Frankia sp. CpI1-S.</title>
        <authorList>
            <person name="Oshone R.T."/>
            <person name="Ngom M."/>
            <person name="Ghodhbane-Gtari F."/>
            <person name="Gtari M."/>
            <person name="Morris K."/>
            <person name="Thomas K."/>
            <person name="Sen A."/>
            <person name="Tisa L.S."/>
        </authorList>
    </citation>
    <scope>NUCLEOTIDE SEQUENCE [LARGE SCALE GENOMIC DNA]</scope>
    <source>
        <strain evidence="2">CpI1-S</strain>
    </source>
</reference>
<proteinExistence type="predicted"/>
<keyword evidence="2" id="KW-1185">Reference proteome</keyword>
<reference evidence="1 2" key="2">
    <citation type="journal article" date="2016" name="Genome Announc.">
        <title>Permanent Draft Genome Sequences for Two Variants of Frankia sp. Strain CpI1, the First Frankia Strain Isolated from Root Nodules of Comptonia peregrina.</title>
        <authorList>
            <person name="Oshone R."/>
            <person name="Hurst S.G.IV."/>
            <person name="Abebe-Akele F."/>
            <person name="Simpson S."/>
            <person name="Morris K."/>
            <person name="Thomas W.K."/>
            <person name="Tisa L.S."/>
        </authorList>
    </citation>
    <scope>NUCLEOTIDE SEQUENCE [LARGE SCALE GENOMIC DNA]</scope>
    <source>
        <strain evidence="2">CpI1-S</strain>
    </source>
</reference>
<evidence type="ECO:0000313" key="2">
    <source>
        <dbReference type="Proteomes" id="UP000032545"/>
    </source>
</evidence>
<dbReference type="OrthoDB" id="3213800at2"/>
<accession>A0A0D8BK01</accession>
<gene>
    <name evidence="1" type="ORF">FF36_01897</name>
</gene>
<dbReference type="EMBL" id="JYFN01000011">
    <property type="protein sequence ID" value="KJE23712.1"/>
    <property type="molecule type" value="Genomic_DNA"/>
</dbReference>
<organism evidence="1 2">
    <name type="scientific">Frankia torreyi</name>
    <dbReference type="NCBI Taxonomy" id="1856"/>
    <lineage>
        <taxon>Bacteria</taxon>
        <taxon>Bacillati</taxon>
        <taxon>Actinomycetota</taxon>
        <taxon>Actinomycetes</taxon>
        <taxon>Frankiales</taxon>
        <taxon>Frankiaceae</taxon>
        <taxon>Frankia</taxon>
    </lineage>
</organism>
<evidence type="ECO:0008006" key="3">
    <source>
        <dbReference type="Google" id="ProtNLM"/>
    </source>
</evidence>
<comment type="caution">
    <text evidence="1">The sequence shown here is derived from an EMBL/GenBank/DDBJ whole genome shotgun (WGS) entry which is preliminary data.</text>
</comment>
<dbReference type="Proteomes" id="UP000032545">
    <property type="component" value="Unassembled WGS sequence"/>
</dbReference>
<name>A0A0D8BK01_9ACTN</name>
<dbReference type="AlphaFoldDB" id="A0A0D8BK01"/>
<sequence length="440" mass="46426">MAMAPARAAFVAELGKLIGERGTNRTQLAKKIGVNRMVVSAAVRGEQHGSPKLLPSPHVVDGLDRELGAAGRLLALWREAMMEHTANEINLDRGRGPSLAPTVAEGILREETATDRREFVELAALSALAASTQTAMDKAVTAATLDELEADADEIARVYGSAPHASLLPEVGARWRQITTILGGPVAPESRPRITLLGGQFTYFLGRLAFNTDDMRSARRFAGLAGRYAAEVGDPVLILSVAALRSSIAYWRQRYGPALADLQAVSHITDPYMAARIAAYEARTHAALGNAAAAREALGRMEATADTFAPRPGSTPVGPAGVAMFRAGAALALGDMDDAGRWAAIAVDGYQRRGGDYSAEESHHATLTLALAHLRGSRPEPEEAARIASAVLAESPVPAHTVSGKLRSLGRAFSADHRQLPEVAAYVEAYRALPAGTGAP</sequence>
<dbReference type="PATRIC" id="fig|1502723.3.peg.626"/>
<evidence type="ECO:0000313" key="1">
    <source>
        <dbReference type="EMBL" id="KJE23712.1"/>
    </source>
</evidence>
<protein>
    <recommendedName>
        <fullName evidence="3">HTH cro/C1-type domain-containing protein</fullName>
    </recommendedName>
</protein>